<dbReference type="RefSeq" id="WP_184693731.1">
    <property type="nucleotide sequence ID" value="NZ_JACHJN010000007.1"/>
</dbReference>
<name>A0A841CPM2_9PSEU</name>
<reference evidence="1 2" key="1">
    <citation type="submission" date="2020-08" db="EMBL/GenBank/DDBJ databases">
        <title>Genomic Encyclopedia of Type Strains, Phase III (KMG-III): the genomes of soil and plant-associated and newly described type strains.</title>
        <authorList>
            <person name="Whitman W."/>
        </authorList>
    </citation>
    <scope>NUCLEOTIDE SEQUENCE [LARGE SCALE GENOMIC DNA]</scope>
    <source>
        <strain evidence="1 2">CECT 8640</strain>
    </source>
</reference>
<sequence>MFCRFRADAGGFPEFRGGVPVRARGAVVSGFAAGRCAPGGFGNSGIPRGEACAKIAVCPGDLFSGDRVLFDLVRQVAATPDRRFITGTGTAALKTVIRESASGGRSRVRPGADTHRITTAPLVVVSPR</sequence>
<dbReference type="Proteomes" id="UP000547510">
    <property type="component" value="Unassembled WGS sequence"/>
</dbReference>
<gene>
    <name evidence="1" type="ORF">FHS29_004696</name>
</gene>
<accession>A0A841CPM2</accession>
<comment type="caution">
    <text evidence="1">The sequence shown here is derived from an EMBL/GenBank/DDBJ whole genome shotgun (WGS) entry which is preliminary data.</text>
</comment>
<keyword evidence="2" id="KW-1185">Reference proteome</keyword>
<dbReference type="AlphaFoldDB" id="A0A841CPM2"/>
<protein>
    <submittedName>
        <fullName evidence="1">Uncharacterized protein</fullName>
    </submittedName>
</protein>
<dbReference type="EMBL" id="JACHJN010000007">
    <property type="protein sequence ID" value="MBB5958088.1"/>
    <property type="molecule type" value="Genomic_DNA"/>
</dbReference>
<proteinExistence type="predicted"/>
<evidence type="ECO:0000313" key="1">
    <source>
        <dbReference type="EMBL" id="MBB5958088.1"/>
    </source>
</evidence>
<organism evidence="1 2">
    <name type="scientific">Saccharothrix tamanrassetensis</name>
    <dbReference type="NCBI Taxonomy" id="1051531"/>
    <lineage>
        <taxon>Bacteria</taxon>
        <taxon>Bacillati</taxon>
        <taxon>Actinomycetota</taxon>
        <taxon>Actinomycetes</taxon>
        <taxon>Pseudonocardiales</taxon>
        <taxon>Pseudonocardiaceae</taxon>
        <taxon>Saccharothrix</taxon>
    </lineage>
</organism>
<evidence type="ECO:0000313" key="2">
    <source>
        <dbReference type="Proteomes" id="UP000547510"/>
    </source>
</evidence>